<dbReference type="OMA" id="TTHLIHN"/>
<proteinExistence type="predicted"/>
<name>J7R5S7_HUIN7</name>
<dbReference type="AlphaFoldDB" id="J7R5S7"/>
<dbReference type="Proteomes" id="UP000006310">
    <property type="component" value="Chromosome 4"/>
</dbReference>
<dbReference type="OrthoDB" id="3990500at2759"/>
<keyword evidence="1" id="KW-0812">Transmembrane</keyword>
<dbReference type="eggNOG" id="ENOG502SGM7">
    <property type="taxonomic scope" value="Eukaryota"/>
</dbReference>
<protein>
    <recommendedName>
        <fullName evidence="4">FUN14 domain-containing protein</fullName>
    </recommendedName>
</protein>
<evidence type="ECO:0000313" key="2">
    <source>
        <dbReference type="EMBL" id="CCK70210.1"/>
    </source>
</evidence>
<accession>J7R5S7</accession>
<sequence length="193" mass="20554">MSGVMLRSVVGCGKVGFGLGLGLKREVRLDSTVARVTRGVSWGPSKSKSSAKVLMAGAGLLSGAGLLAPRSKVMNEVAAARPLLVTEQGTVAVPSHAQRKAVYKQLCLGSILGVVCGVVMVKVSGLLVYTTVFGLLLFEWLRARGLVDVRGEQLIKFGKAQGQWLSQYARIESVNVFRASFLGTLVLTYWNSN</sequence>
<gene>
    <name evidence="2" type="primary">KNAG0D04700</name>
    <name evidence="2" type="ordered locus">KNAG_0D04700</name>
</gene>
<keyword evidence="1" id="KW-1133">Transmembrane helix</keyword>
<reference evidence="3" key="2">
    <citation type="submission" date="2012-08" db="EMBL/GenBank/DDBJ databases">
        <title>Genome sequence of Kazachstania naganishii.</title>
        <authorList>
            <person name="Gordon J.L."/>
            <person name="Armisen D."/>
            <person name="Proux-Wera E."/>
            <person name="OhEigeartaigh S.S."/>
            <person name="Byrne K.P."/>
            <person name="Wolfe K.H."/>
        </authorList>
    </citation>
    <scope>NUCLEOTIDE SEQUENCE [LARGE SCALE GENOMIC DNA]</scope>
    <source>
        <strain evidence="3">ATCC MYA-139 / BCRC 22969 / CBS 8797 / CCRC 22969 / KCTC 17520 / NBRC 10181 / NCYC 3082</strain>
    </source>
</reference>
<evidence type="ECO:0008006" key="4">
    <source>
        <dbReference type="Google" id="ProtNLM"/>
    </source>
</evidence>
<dbReference type="EMBL" id="HE978317">
    <property type="protein sequence ID" value="CCK70210.1"/>
    <property type="molecule type" value="Genomic_DNA"/>
</dbReference>
<dbReference type="GeneID" id="34525899"/>
<keyword evidence="1" id="KW-0472">Membrane</keyword>
<dbReference type="KEGG" id="kng:KNAG_0D04700"/>
<dbReference type="HOGENOM" id="CLU_103433_1_0_1"/>
<feature type="transmembrane region" description="Helical" evidence="1">
    <location>
        <begin position="111"/>
        <end position="138"/>
    </location>
</feature>
<organism evidence="2 3">
    <name type="scientific">Huiozyma naganishii (strain ATCC MYA-139 / BCRC 22969 / CBS 8797 / KCTC 17520 / NBRC 10181 / NCYC 3082 / Yp74L-3)</name>
    <name type="common">Yeast</name>
    <name type="synonym">Kazachstania naganishii</name>
    <dbReference type="NCBI Taxonomy" id="1071383"/>
    <lineage>
        <taxon>Eukaryota</taxon>
        <taxon>Fungi</taxon>
        <taxon>Dikarya</taxon>
        <taxon>Ascomycota</taxon>
        <taxon>Saccharomycotina</taxon>
        <taxon>Saccharomycetes</taxon>
        <taxon>Saccharomycetales</taxon>
        <taxon>Saccharomycetaceae</taxon>
        <taxon>Huiozyma</taxon>
    </lineage>
</organism>
<dbReference type="STRING" id="1071383.J7R5S7"/>
<keyword evidence="3" id="KW-1185">Reference proteome</keyword>
<evidence type="ECO:0000313" key="3">
    <source>
        <dbReference type="Proteomes" id="UP000006310"/>
    </source>
</evidence>
<evidence type="ECO:0000256" key="1">
    <source>
        <dbReference type="SAM" id="Phobius"/>
    </source>
</evidence>
<dbReference type="RefSeq" id="XP_022464456.1">
    <property type="nucleotide sequence ID" value="XM_022607907.1"/>
</dbReference>
<reference evidence="2 3" key="1">
    <citation type="journal article" date="2011" name="Proc. Natl. Acad. Sci. U.S.A.">
        <title>Evolutionary erosion of yeast sex chromosomes by mating-type switching accidents.</title>
        <authorList>
            <person name="Gordon J.L."/>
            <person name="Armisen D."/>
            <person name="Proux-Wera E."/>
            <person name="Oheigeartaigh S.S."/>
            <person name="Byrne K.P."/>
            <person name="Wolfe K.H."/>
        </authorList>
    </citation>
    <scope>NUCLEOTIDE SEQUENCE [LARGE SCALE GENOMIC DNA]</scope>
    <source>
        <strain evidence="3">ATCC MYA-139 / BCRC 22969 / CBS 8797 / CCRC 22969 / KCTC 17520 / NBRC 10181 / NCYC 3082</strain>
    </source>
</reference>